<evidence type="ECO:0000256" key="2">
    <source>
        <dbReference type="ARBA" id="ARBA00006402"/>
    </source>
</evidence>
<feature type="domain" description="Phytochrome chromophore attachment site" evidence="11">
    <location>
        <begin position="143"/>
        <end position="304"/>
    </location>
</feature>
<dbReference type="Gene3D" id="3.30.450.20">
    <property type="entry name" value="PAS domain"/>
    <property type="match status" value="1"/>
</dbReference>
<dbReference type="InterPro" id="IPR043150">
    <property type="entry name" value="Phytochrome_PHY_sf"/>
</dbReference>
<evidence type="ECO:0000256" key="1">
    <source>
        <dbReference type="ARBA" id="ARBA00000085"/>
    </source>
</evidence>
<dbReference type="PROSITE" id="PS50046">
    <property type="entry name" value="PHYTOCHROME_2"/>
    <property type="match status" value="1"/>
</dbReference>
<evidence type="ECO:0000256" key="10">
    <source>
        <dbReference type="ARBA" id="ARBA00023170"/>
    </source>
</evidence>
<dbReference type="EC" id="2.7.13.3" evidence="3"/>
<dbReference type="SUPFAM" id="SSF55874">
    <property type="entry name" value="ATPase domain of HSP90 chaperone/DNA topoisomerase II/histidine kinase"/>
    <property type="match status" value="1"/>
</dbReference>
<dbReference type="InterPro" id="IPR003661">
    <property type="entry name" value="HisK_dim/P_dom"/>
</dbReference>
<dbReference type="SMART" id="SM00065">
    <property type="entry name" value="GAF"/>
    <property type="match status" value="1"/>
</dbReference>
<dbReference type="PROSITE" id="PS50109">
    <property type="entry name" value="HIS_KIN"/>
    <property type="match status" value="1"/>
</dbReference>
<dbReference type="InterPro" id="IPR050351">
    <property type="entry name" value="BphY/WalK/GraS-like"/>
</dbReference>
<dbReference type="Proteomes" id="UP000503278">
    <property type="component" value="Chromosome"/>
</dbReference>
<evidence type="ECO:0000259" key="11">
    <source>
        <dbReference type="PROSITE" id="PS50046"/>
    </source>
</evidence>
<evidence type="ECO:0000256" key="9">
    <source>
        <dbReference type="ARBA" id="ARBA00022991"/>
    </source>
</evidence>
<dbReference type="CDD" id="cd00082">
    <property type="entry name" value="HisKA"/>
    <property type="match status" value="1"/>
</dbReference>
<dbReference type="InterPro" id="IPR013654">
    <property type="entry name" value="PAS_2"/>
</dbReference>
<dbReference type="InterPro" id="IPR036890">
    <property type="entry name" value="HATPase_C_sf"/>
</dbReference>
<dbReference type="SMART" id="SM00387">
    <property type="entry name" value="HATPase_c"/>
    <property type="match status" value="1"/>
</dbReference>
<dbReference type="GO" id="GO:0000156">
    <property type="term" value="F:phosphorelay response regulator activity"/>
    <property type="evidence" value="ECO:0007669"/>
    <property type="project" value="TreeGrafter"/>
</dbReference>
<dbReference type="GO" id="GO:0007234">
    <property type="term" value="P:osmosensory signaling via phosphorelay pathway"/>
    <property type="evidence" value="ECO:0007669"/>
    <property type="project" value="TreeGrafter"/>
</dbReference>
<feature type="domain" description="Histidine kinase" evidence="12">
    <location>
        <begin position="526"/>
        <end position="738"/>
    </location>
</feature>
<keyword evidence="14" id="KW-1185">Reference proteome</keyword>
<dbReference type="InterPro" id="IPR013515">
    <property type="entry name" value="Phytochrome_cen-reg"/>
</dbReference>
<evidence type="ECO:0000256" key="8">
    <source>
        <dbReference type="ARBA" id="ARBA00022777"/>
    </source>
</evidence>
<dbReference type="InterPro" id="IPR003594">
    <property type="entry name" value="HATPase_dom"/>
</dbReference>
<evidence type="ECO:0000256" key="4">
    <source>
        <dbReference type="ARBA" id="ARBA00022543"/>
    </source>
</evidence>
<dbReference type="Pfam" id="PF00360">
    <property type="entry name" value="PHY"/>
    <property type="match status" value="1"/>
</dbReference>
<dbReference type="SMART" id="SM00388">
    <property type="entry name" value="HisKA"/>
    <property type="match status" value="1"/>
</dbReference>
<dbReference type="GO" id="GO:0009881">
    <property type="term" value="F:photoreceptor activity"/>
    <property type="evidence" value="ECO:0007669"/>
    <property type="project" value="UniProtKB-KW"/>
</dbReference>
<sequence length="744" mass="84270">MFQVDLTNCDREPIHIPGKIQSHGFLVAVNSSYKIAFCSENIYSFLGAEAATLLGKEIETLEMFLQEAQPGFIRQAIGFAKRRNEFRPSNPYAVEVKGQEFNLILSQSASFYVLEFEPEISDLQSNLQQAVGRSLSEMLADKSLSLLLTNAAKQIREIICYDRVMVYQFHKDGHGEVVAEDKENSLESWIGLHYPASDIPKQARELYKLNLTRLIADVQQEPSAVITLPEHVQESLDMTCNALRAVSPIHIQYLKNMGVASSFSVSILHQNELWGLVACHNYTPRFINYQQRESARLVGQVLSSALSFRQHEEDQQSTYKRRDAIEGITRLLLRNIPVEEALLKHEVTLQDTVSSGGAALLYENKLSIIGSVPDESFVEQLISWLGDQMQDDVFETNQLPQIYPLAEKYKDVASGLLACKLSKELKEYLIWFRPEVITTVNWAGNPQKPGEYDANNILHISPRTSFEVWKEQVTGTSPTWTNDDIKAAQQLRDEVNYAISRKATELRVLNEKLREAYAELDTFSYTISHDLKNPLTTIKSYSQLIGRQSDLEPKIKNMAMRIQQGADKMQAMIEEVLQYSRVGQSKIQIKAINMLKMLDDLRHDLLVASENPNLELNIGNTPEIQGEEMMIFQVFSNLLSNAVKYSKNADQPVVTVSGSTKDDIITYEVADNGIGIPDYEHEKIFELFSRAEDANTFEGTGVGLAIVRRILEKHHGKIWLESEPGKGSHFYVSFKRYEAAQLLN</sequence>
<keyword evidence="7" id="KW-0808">Transferase</keyword>
<dbReference type="SUPFAM" id="SSF55781">
    <property type="entry name" value="GAF domain-like"/>
    <property type="match status" value="2"/>
</dbReference>
<proteinExistence type="inferred from homology"/>
<dbReference type="AlphaFoldDB" id="A0A7L5E5B0"/>
<dbReference type="InterPro" id="IPR016132">
    <property type="entry name" value="Phyto_chromo_attachment"/>
</dbReference>
<dbReference type="InterPro" id="IPR035965">
    <property type="entry name" value="PAS-like_dom_sf"/>
</dbReference>
<keyword evidence="8" id="KW-0418">Kinase</keyword>
<keyword evidence="6" id="KW-0716">Sensory transduction</keyword>
<keyword evidence="5" id="KW-0597">Phosphoprotein</keyword>
<dbReference type="SUPFAM" id="SSF55785">
    <property type="entry name" value="PYP-like sensor domain (PAS domain)"/>
    <property type="match status" value="1"/>
</dbReference>
<keyword evidence="4" id="KW-0600">Photoreceptor protein</keyword>
<name>A0A7L5E5B0_9SPHI</name>
<dbReference type="FunFam" id="3.30.565.10:FF:000006">
    <property type="entry name" value="Sensor histidine kinase WalK"/>
    <property type="match status" value="1"/>
</dbReference>
<evidence type="ECO:0000256" key="5">
    <source>
        <dbReference type="ARBA" id="ARBA00022553"/>
    </source>
</evidence>
<dbReference type="SUPFAM" id="SSF47384">
    <property type="entry name" value="Homodimeric domain of signal transducing histidine kinase"/>
    <property type="match status" value="1"/>
</dbReference>
<dbReference type="Gene3D" id="1.10.287.130">
    <property type="match status" value="1"/>
</dbReference>
<dbReference type="GO" id="GO:0009584">
    <property type="term" value="P:detection of visible light"/>
    <property type="evidence" value="ECO:0007669"/>
    <property type="project" value="InterPro"/>
</dbReference>
<comment type="catalytic activity">
    <reaction evidence="1">
        <text>ATP + protein L-histidine = ADP + protein N-phospho-L-histidine.</text>
        <dbReference type="EC" id="2.7.13.3"/>
    </reaction>
</comment>
<reference evidence="13 14" key="1">
    <citation type="submission" date="2020-04" db="EMBL/GenBank/DDBJ databases">
        <title>Genome sequencing of novel species.</title>
        <authorList>
            <person name="Heo J."/>
            <person name="Kim S.-J."/>
            <person name="Kim J.-S."/>
            <person name="Hong S.-B."/>
            <person name="Kwon S.-W."/>
        </authorList>
    </citation>
    <scope>NUCLEOTIDE SEQUENCE [LARGE SCALE GENOMIC DNA]</scope>
    <source>
        <strain evidence="13 14">F39-2</strain>
    </source>
</reference>
<dbReference type="Pfam" id="PF08446">
    <property type="entry name" value="PAS_2"/>
    <property type="match status" value="1"/>
</dbReference>
<dbReference type="Pfam" id="PF00512">
    <property type="entry name" value="HisKA"/>
    <property type="match status" value="1"/>
</dbReference>
<accession>A0A7L5E5B0</accession>
<dbReference type="Pfam" id="PF02518">
    <property type="entry name" value="HATPase_c"/>
    <property type="match status" value="1"/>
</dbReference>
<dbReference type="KEGG" id="mrob:HH214_21260"/>
<dbReference type="InterPro" id="IPR005467">
    <property type="entry name" value="His_kinase_dom"/>
</dbReference>
<protein>
    <recommendedName>
        <fullName evidence="3">histidine kinase</fullName>
        <ecNumber evidence="3">2.7.13.3</ecNumber>
    </recommendedName>
</protein>
<dbReference type="EMBL" id="CP051682">
    <property type="protein sequence ID" value="QJD98225.1"/>
    <property type="molecule type" value="Genomic_DNA"/>
</dbReference>
<keyword evidence="9" id="KW-0157">Chromophore</keyword>
<dbReference type="InterPro" id="IPR001294">
    <property type="entry name" value="Phytochrome"/>
</dbReference>
<dbReference type="PANTHER" id="PTHR42878">
    <property type="entry name" value="TWO-COMPONENT HISTIDINE KINASE"/>
    <property type="match status" value="1"/>
</dbReference>
<evidence type="ECO:0000256" key="7">
    <source>
        <dbReference type="ARBA" id="ARBA00022679"/>
    </source>
</evidence>
<dbReference type="Pfam" id="PF01590">
    <property type="entry name" value="GAF"/>
    <property type="match status" value="1"/>
</dbReference>
<evidence type="ECO:0000259" key="12">
    <source>
        <dbReference type="PROSITE" id="PS50109"/>
    </source>
</evidence>
<dbReference type="GO" id="GO:0000155">
    <property type="term" value="F:phosphorelay sensor kinase activity"/>
    <property type="evidence" value="ECO:0007669"/>
    <property type="project" value="InterPro"/>
</dbReference>
<keyword evidence="10" id="KW-0675">Receptor</keyword>
<evidence type="ECO:0000256" key="6">
    <source>
        <dbReference type="ARBA" id="ARBA00022606"/>
    </source>
</evidence>
<organism evidence="13 14">
    <name type="scientific">Mucilaginibacter robiniae</name>
    <dbReference type="NCBI Taxonomy" id="2728022"/>
    <lineage>
        <taxon>Bacteria</taxon>
        <taxon>Pseudomonadati</taxon>
        <taxon>Bacteroidota</taxon>
        <taxon>Sphingobacteriia</taxon>
        <taxon>Sphingobacteriales</taxon>
        <taxon>Sphingobacteriaceae</taxon>
        <taxon>Mucilaginibacter</taxon>
    </lineage>
</organism>
<comment type="similarity">
    <text evidence="2">In the N-terminal section; belongs to the phytochrome family.</text>
</comment>
<dbReference type="Gene3D" id="3.30.450.40">
    <property type="match status" value="1"/>
</dbReference>
<evidence type="ECO:0000256" key="3">
    <source>
        <dbReference type="ARBA" id="ARBA00012438"/>
    </source>
</evidence>
<dbReference type="GO" id="GO:0006355">
    <property type="term" value="P:regulation of DNA-templated transcription"/>
    <property type="evidence" value="ECO:0007669"/>
    <property type="project" value="InterPro"/>
</dbReference>
<evidence type="ECO:0000313" key="13">
    <source>
        <dbReference type="EMBL" id="QJD98225.1"/>
    </source>
</evidence>
<dbReference type="InterPro" id="IPR003018">
    <property type="entry name" value="GAF"/>
</dbReference>
<dbReference type="InterPro" id="IPR036097">
    <property type="entry name" value="HisK_dim/P_sf"/>
</dbReference>
<dbReference type="PRINTS" id="PR01033">
    <property type="entry name" value="PHYTOCHROME"/>
</dbReference>
<dbReference type="InterPro" id="IPR029016">
    <property type="entry name" value="GAF-like_dom_sf"/>
</dbReference>
<dbReference type="RefSeq" id="WP_169610967.1">
    <property type="nucleotide sequence ID" value="NZ_CP051682.1"/>
</dbReference>
<gene>
    <name evidence="13" type="ORF">HH214_21260</name>
</gene>
<evidence type="ECO:0000313" key="14">
    <source>
        <dbReference type="Proteomes" id="UP000503278"/>
    </source>
</evidence>
<dbReference type="Gene3D" id="3.30.450.270">
    <property type="match status" value="1"/>
</dbReference>
<dbReference type="Gene3D" id="3.30.565.10">
    <property type="entry name" value="Histidine kinase-like ATPase, C-terminal domain"/>
    <property type="match status" value="1"/>
</dbReference>
<dbReference type="PANTHER" id="PTHR42878:SF15">
    <property type="entry name" value="BACTERIOPHYTOCHROME"/>
    <property type="match status" value="1"/>
</dbReference>
<dbReference type="GO" id="GO:0030295">
    <property type="term" value="F:protein kinase activator activity"/>
    <property type="evidence" value="ECO:0007669"/>
    <property type="project" value="TreeGrafter"/>
</dbReference>